<feature type="domain" description="BTB" evidence="1">
    <location>
        <begin position="161"/>
        <end position="230"/>
    </location>
</feature>
<reference evidence="2 3" key="1">
    <citation type="submission" date="2017-03" db="EMBL/GenBank/DDBJ databases">
        <title>Genomes of endolithic fungi from Antarctica.</title>
        <authorList>
            <person name="Coleine C."/>
            <person name="Masonjones S."/>
            <person name="Stajich J.E."/>
        </authorList>
    </citation>
    <scope>NUCLEOTIDE SEQUENCE [LARGE SCALE GENOMIC DNA]</scope>
    <source>
        <strain evidence="2 3">CCFEE 5184</strain>
    </source>
</reference>
<organism evidence="2 3">
    <name type="scientific">Friedmanniomyces simplex</name>
    <dbReference type="NCBI Taxonomy" id="329884"/>
    <lineage>
        <taxon>Eukaryota</taxon>
        <taxon>Fungi</taxon>
        <taxon>Dikarya</taxon>
        <taxon>Ascomycota</taxon>
        <taxon>Pezizomycotina</taxon>
        <taxon>Dothideomycetes</taxon>
        <taxon>Dothideomycetidae</taxon>
        <taxon>Mycosphaerellales</taxon>
        <taxon>Teratosphaeriaceae</taxon>
        <taxon>Friedmanniomyces</taxon>
    </lineage>
</organism>
<gene>
    <name evidence="2" type="ORF">B0A55_01497</name>
</gene>
<dbReference type="Pfam" id="PF00651">
    <property type="entry name" value="BTB"/>
    <property type="match status" value="1"/>
</dbReference>
<evidence type="ECO:0000313" key="2">
    <source>
        <dbReference type="EMBL" id="TKA82691.1"/>
    </source>
</evidence>
<dbReference type="Gene3D" id="3.30.710.10">
    <property type="entry name" value="Potassium Channel Kv1.1, Chain A"/>
    <property type="match status" value="1"/>
</dbReference>
<dbReference type="EMBL" id="NAJQ01000028">
    <property type="protein sequence ID" value="TKA82691.1"/>
    <property type="molecule type" value="Genomic_DNA"/>
</dbReference>
<comment type="caution">
    <text evidence="2">The sequence shown here is derived from an EMBL/GenBank/DDBJ whole genome shotgun (WGS) entry which is preliminary data.</text>
</comment>
<dbReference type="InterPro" id="IPR011333">
    <property type="entry name" value="SKP1/BTB/POZ_sf"/>
</dbReference>
<dbReference type="SUPFAM" id="SSF54695">
    <property type="entry name" value="POZ domain"/>
    <property type="match status" value="1"/>
</dbReference>
<dbReference type="InterPro" id="IPR000210">
    <property type="entry name" value="BTB/POZ_dom"/>
</dbReference>
<dbReference type="Proteomes" id="UP000309340">
    <property type="component" value="Unassembled WGS sequence"/>
</dbReference>
<protein>
    <recommendedName>
        <fullName evidence="1">BTB domain-containing protein</fullName>
    </recommendedName>
</protein>
<evidence type="ECO:0000259" key="1">
    <source>
        <dbReference type="PROSITE" id="PS50097"/>
    </source>
</evidence>
<evidence type="ECO:0000313" key="3">
    <source>
        <dbReference type="Proteomes" id="UP000309340"/>
    </source>
</evidence>
<dbReference type="SMART" id="SM00225">
    <property type="entry name" value="BTB"/>
    <property type="match status" value="1"/>
</dbReference>
<sequence>MSLTSLAFSAPLPPSIWTHDHPALRFYAAYLQDFSQHYDTADPEAYYAPDCKMIMPDGSIVKGGIWEYVGRELYGAFLKVTREMLSLIVVSDEEAGTHDIHIQLVTSLNTGDSRVDLPQAFTYTVGKADEAINVTSRSAATPIEMARTFDVTSFFDQEAFSDITVKFGTRERRCHKMILCSKSIYFNDLCGPAKKFAEAQQPIIELKDDDEEAVEALLRWLYTFDYEHRHTGNAPDSPEEESTIDFHLSVCLVADKYLLQDLKNEALSRLRTRLETAVDESEFTRVLIKVRYEDITYPPPVLEIADEVRDARLGALVRNEAFRELLGTDAVLCLEMMDKMLAGKVLVGGSEPELEDEEAQSELGDAFEEKAYFRCNNCRRQELLEASTMAWACNNQRCVRAWATASTRQTVWVKK</sequence>
<keyword evidence="3" id="KW-1185">Reference proteome</keyword>
<dbReference type="PANTHER" id="PTHR47843">
    <property type="entry name" value="BTB DOMAIN-CONTAINING PROTEIN-RELATED"/>
    <property type="match status" value="1"/>
</dbReference>
<dbReference type="CDD" id="cd18186">
    <property type="entry name" value="BTB_POZ_ZBTB_KLHL-like"/>
    <property type="match status" value="1"/>
</dbReference>
<name>A0A4U0Y0U7_9PEZI</name>
<accession>A0A4U0Y0U7</accession>
<proteinExistence type="predicted"/>
<dbReference type="AlphaFoldDB" id="A0A4U0Y0U7"/>
<dbReference type="PANTHER" id="PTHR47843:SF5">
    <property type="entry name" value="BTB_POZ DOMAIN PROTEIN"/>
    <property type="match status" value="1"/>
</dbReference>
<dbReference type="PROSITE" id="PS50097">
    <property type="entry name" value="BTB"/>
    <property type="match status" value="1"/>
</dbReference>
<dbReference type="STRING" id="329884.A0A4U0Y0U7"/>
<dbReference type="OrthoDB" id="6359816at2759"/>